<sequence>MLNKCPGYEFLDHTSDVLIKAIGNSLNESFEQAAIAVYEVITDTNKVMPLNEIEIEVDGYDIYNLLYRWIESLLYYTDSEGLVFSKFVVNIDEKNTRLKAKIYGEKFNNEIHEHRTIVKAMTYSQMEIKKEENCWVIYFVVDI</sequence>
<dbReference type="OrthoDB" id="8831at2157"/>
<evidence type="ECO:0000256" key="2">
    <source>
        <dbReference type="ARBA" id="ARBA00022694"/>
    </source>
</evidence>
<dbReference type="InParanoid" id="L0A933"/>
<proteinExistence type="inferred from homology"/>
<comment type="function">
    <text evidence="5 6">Activates the tRNA-splicing ligase complex by facilitating the enzymatic turnover of catalytic subunit RtcB. Acts by promoting the guanylylation of RtcB, a key intermediate step in tRNA ligation. Can also alter the NTP specificity of RtcB such that ATP, dGTP or ITP is used efficiently.</text>
</comment>
<dbReference type="HAMAP" id="MF_01222">
    <property type="entry name" value="Archease_arch"/>
    <property type="match status" value="1"/>
</dbReference>
<reference evidence="9" key="1">
    <citation type="submission" date="2012-03" db="EMBL/GenBank/DDBJ databases">
        <title>Complete genome of Caldisphaera lagunensis DSM 15908.</title>
        <authorList>
            <person name="Lucas S."/>
            <person name="Copeland A."/>
            <person name="Lapidus A."/>
            <person name="Glavina del Rio T."/>
            <person name="Dalin E."/>
            <person name="Tice H."/>
            <person name="Bruce D."/>
            <person name="Goodwin L."/>
            <person name="Pitluck S."/>
            <person name="Peters L."/>
            <person name="Mikhailova N."/>
            <person name="Teshima H."/>
            <person name="Kyrpides N."/>
            <person name="Mavromatis K."/>
            <person name="Ivanova N."/>
            <person name="Brettin T."/>
            <person name="Detter J.C."/>
            <person name="Han C."/>
            <person name="Larimer F."/>
            <person name="Land M."/>
            <person name="Hauser L."/>
            <person name="Markowitz V."/>
            <person name="Cheng J.-F."/>
            <person name="Hugenholtz P."/>
            <person name="Woyke T."/>
            <person name="Wu D."/>
            <person name="Spring S."/>
            <person name="Schroeder M."/>
            <person name="Brambilla E."/>
            <person name="Klenk H.-P."/>
            <person name="Eisen J.A."/>
        </authorList>
    </citation>
    <scope>NUCLEOTIDE SEQUENCE [LARGE SCALE GENOMIC DNA]</scope>
    <source>
        <strain evidence="9">DSM 15908 / JCM 11604 / IC-154</strain>
    </source>
</reference>
<keyword evidence="9" id="KW-1185">Reference proteome</keyword>
<evidence type="ECO:0000256" key="5">
    <source>
        <dbReference type="ARBA" id="ARBA00024970"/>
    </source>
</evidence>
<name>L0A933_CALLD</name>
<gene>
    <name evidence="8" type="ordered locus">Calag_0652</name>
</gene>
<organism evidence="8 9">
    <name type="scientific">Caldisphaera lagunensis (strain DSM 15908 / JCM 11604 / ANMR 0165 / IC-154)</name>
    <dbReference type="NCBI Taxonomy" id="1056495"/>
    <lineage>
        <taxon>Archaea</taxon>
        <taxon>Thermoproteota</taxon>
        <taxon>Thermoprotei</taxon>
        <taxon>Acidilobales</taxon>
        <taxon>Caldisphaeraceae</taxon>
        <taxon>Caldisphaera</taxon>
    </lineage>
</organism>
<evidence type="ECO:0000313" key="8">
    <source>
        <dbReference type="EMBL" id="AFZ70403.1"/>
    </source>
</evidence>
<feature type="domain" description="Archease" evidence="7">
    <location>
        <begin position="8"/>
        <end position="143"/>
    </location>
</feature>
<evidence type="ECO:0000256" key="3">
    <source>
        <dbReference type="ARBA" id="ARBA00022723"/>
    </source>
</evidence>
<evidence type="ECO:0000256" key="1">
    <source>
        <dbReference type="ARBA" id="ARBA00007963"/>
    </source>
</evidence>
<feature type="binding site" evidence="6">
    <location>
        <position position="16"/>
    </location>
    <ligand>
        <name>Ca(2+)</name>
        <dbReference type="ChEBI" id="CHEBI:29108"/>
    </ligand>
</feature>
<dbReference type="InterPro" id="IPR002804">
    <property type="entry name" value="Archease"/>
</dbReference>
<feature type="binding site" evidence="6">
    <location>
        <position position="143"/>
    </location>
    <ligand>
        <name>Ca(2+)</name>
        <dbReference type="ChEBI" id="CHEBI:29108"/>
    </ligand>
</feature>
<dbReference type="Proteomes" id="UP000010469">
    <property type="component" value="Chromosome"/>
</dbReference>
<dbReference type="GO" id="GO:0005509">
    <property type="term" value="F:calcium ion binding"/>
    <property type="evidence" value="ECO:0007669"/>
    <property type="project" value="UniProtKB-UniRule"/>
</dbReference>
<dbReference type="InterPro" id="IPR036820">
    <property type="entry name" value="Archease_dom_sf"/>
</dbReference>
<dbReference type="RefSeq" id="WP_015232301.1">
    <property type="nucleotide sequence ID" value="NC_019791.1"/>
</dbReference>
<dbReference type="SUPFAM" id="SSF69819">
    <property type="entry name" value="MTH1598-like"/>
    <property type="match status" value="1"/>
</dbReference>
<dbReference type="STRING" id="1056495.Calag_0652"/>
<accession>L0A933</accession>
<comment type="similarity">
    <text evidence="1 6">Belongs to the archease family.</text>
</comment>
<keyword evidence="3 6" id="KW-0479">Metal-binding</keyword>
<dbReference type="InterPro" id="IPR022952">
    <property type="entry name" value="Archease_arc"/>
</dbReference>
<dbReference type="NCBIfam" id="NF001617">
    <property type="entry name" value="PRK00407.1"/>
    <property type="match status" value="1"/>
</dbReference>
<dbReference type="PANTHER" id="PTHR12682:SF11">
    <property type="entry name" value="PROTEIN ARCHEASE"/>
    <property type="match status" value="1"/>
</dbReference>
<dbReference type="PANTHER" id="PTHR12682">
    <property type="entry name" value="ARCHEASE"/>
    <property type="match status" value="1"/>
</dbReference>
<dbReference type="HOGENOM" id="CLU_111362_3_0_2"/>
<dbReference type="GeneID" id="14211912"/>
<keyword evidence="2 6" id="KW-0819">tRNA processing</keyword>
<keyword evidence="4 6" id="KW-0106">Calcium</keyword>
<dbReference type="eggNOG" id="arCOG04055">
    <property type="taxonomic scope" value="Archaea"/>
</dbReference>
<evidence type="ECO:0000256" key="4">
    <source>
        <dbReference type="ARBA" id="ARBA00022837"/>
    </source>
</evidence>
<dbReference type="AlphaFoldDB" id="L0A933"/>
<evidence type="ECO:0000313" key="9">
    <source>
        <dbReference type="Proteomes" id="UP000010469"/>
    </source>
</evidence>
<dbReference type="InterPro" id="IPR023572">
    <property type="entry name" value="Archease_dom"/>
</dbReference>
<dbReference type="GO" id="GO:0006388">
    <property type="term" value="P:tRNA splicing, via endonucleolytic cleavage and ligation"/>
    <property type="evidence" value="ECO:0007669"/>
    <property type="project" value="UniProtKB-UniRule"/>
</dbReference>
<evidence type="ECO:0000259" key="7">
    <source>
        <dbReference type="Pfam" id="PF01951"/>
    </source>
</evidence>
<dbReference type="Gene3D" id="3.55.10.10">
    <property type="entry name" value="Archease domain"/>
    <property type="match status" value="1"/>
</dbReference>
<protein>
    <recommendedName>
        <fullName evidence="6">Protein archease</fullName>
    </recommendedName>
</protein>
<dbReference type="Pfam" id="PF01951">
    <property type="entry name" value="Archease"/>
    <property type="match status" value="1"/>
</dbReference>
<evidence type="ECO:0000256" key="6">
    <source>
        <dbReference type="HAMAP-Rule" id="MF_01222"/>
    </source>
</evidence>
<dbReference type="KEGG" id="clg:Calag_0652"/>
<dbReference type="FunCoup" id="L0A933">
    <property type="interactions" value="58"/>
</dbReference>
<feature type="binding site" evidence="6">
    <location>
        <position position="142"/>
    </location>
    <ligand>
        <name>Ca(2+)</name>
        <dbReference type="ChEBI" id="CHEBI:29108"/>
    </ligand>
</feature>
<dbReference type="EMBL" id="CP003378">
    <property type="protein sequence ID" value="AFZ70403.1"/>
    <property type="molecule type" value="Genomic_DNA"/>
</dbReference>